<dbReference type="Gene3D" id="2.40.30.60">
    <property type="entry name" value="RimM"/>
    <property type="match status" value="1"/>
</dbReference>
<organism evidence="8 9">
    <name type="scientific">Candidatus Scatomorpha intestinigallinarum</name>
    <dbReference type="NCBI Taxonomy" id="2840923"/>
    <lineage>
        <taxon>Bacteria</taxon>
        <taxon>Bacillati</taxon>
        <taxon>Bacillota</taxon>
        <taxon>Clostridia</taxon>
        <taxon>Eubacteriales</taxon>
        <taxon>Candidatus Scatomorpha</taxon>
    </lineage>
</organism>
<evidence type="ECO:0000256" key="3">
    <source>
        <dbReference type="ARBA" id="ARBA00022552"/>
    </source>
</evidence>
<evidence type="ECO:0000313" key="8">
    <source>
        <dbReference type="EMBL" id="HIR55261.1"/>
    </source>
</evidence>
<dbReference type="InterPro" id="IPR011961">
    <property type="entry name" value="RimM"/>
</dbReference>
<dbReference type="GO" id="GO:0042274">
    <property type="term" value="P:ribosomal small subunit biogenesis"/>
    <property type="evidence" value="ECO:0007669"/>
    <property type="project" value="UniProtKB-UniRule"/>
</dbReference>
<feature type="domain" description="Ribosome maturation factor RimM PRC barrel" evidence="7">
    <location>
        <begin position="96"/>
        <end position="160"/>
    </location>
</feature>
<evidence type="ECO:0000256" key="4">
    <source>
        <dbReference type="ARBA" id="ARBA00023186"/>
    </source>
</evidence>
<keyword evidence="4 5" id="KW-0143">Chaperone</keyword>
<comment type="function">
    <text evidence="5">An accessory protein needed during the final step in the assembly of 30S ribosomal subunit, possibly for assembly of the head region. Essential for efficient processing of 16S rRNA. May be needed both before and after RbfA during the maturation of 16S rRNA. It has affinity for free ribosomal 30S subunits but not for 70S ribosomes.</text>
</comment>
<dbReference type="InterPro" id="IPR056792">
    <property type="entry name" value="PRC_RimM"/>
</dbReference>
<dbReference type="InterPro" id="IPR002676">
    <property type="entry name" value="RimM_N"/>
</dbReference>
<dbReference type="SUPFAM" id="SSF50447">
    <property type="entry name" value="Translation proteins"/>
    <property type="match status" value="1"/>
</dbReference>
<dbReference type="AlphaFoldDB" id="A0A9D1DLY3"/>
<dbReference type="PANTHER" id="PTHR33692:SF1">
    <property type="entry name" value="RIBOSOME MATURATION FACTOR RIMM"/>
    <property type="match status" value="1"/>
</dbReference>
<evidence type="ECO:0000256" key="1">
    <source>
        <dbReference type="ARBA" id="ARBA00022490"/>
    </source>
</evidence>
<proteinExistence type="inferred from homology"/>
<comment type="caution">
    <text evidence="8">The sequence shown here is derived from an EMBL/GenBank/DDBJ whole genome shotgun (WGS) entry which is preliminary data.</text>
</comment>
<accession>A0A9D1DLY3</accession>
<name>A0A9D1DLY3_9FIRM</name>
<protein>
    <recommendedName>
        <fullName evidence="5">Ribosome maturation factor RimM</fullName>
    </recommendedName>
</protein>
<sequence>MKERFIEAGEVVNTHGVRGEVKIIPWTDSAEFLAAIRTLYIDGRAVKVRAARVHKGTVLAALEGVEDVNAAMRLKGRRVFIDRADAKLPEGGYFIQDIIGAEVVTEDGESIGALAEVIDAPASMIYVVRGERERLIPAVPEFILKTDADAGLITVRLIEGM</sequence>
<dbReference type="GO" id="GO:0006364">
    <property type="term" value="P:rRNA processing"/>
    <property type="evidence" value="ECO:0007669"/>
    <property type="project" value="UniProtKB-UniRule"/>
</dbReference>
<dbReference type="NCBIfam" id="TIGR02273">
    <property type="entry name" value="16S_RimM"/>
    <property type="match status" value="1"/>
</dbReference>
<dbReference type="EMBL" id="DVHH01000160">
    <property type="protein sequence ID" value="HIR55261.1"/>
    <property type="molecule type" value="Genomic_DNA"/>
</dbReference>
<dbReference type="Gene3D" id="2.30.30.240">
    <property type="entry name" value="PRC-barrel domain"/>
    <property type="match status" value="1"/>
</dbReference>
<keyword evidence="2 5" id="KW-0690">Ribosome biogenesis</keyword>
<reference evidence="8" key="2">
    <citation type="journal article" date="2021" name="PeerJ">
        <title>Extensive microbial diversity within the chicken gut microbiome revealed by metagenomics and culture.</title>
        <authorList>
            <person name="Gilroy R."/>
            <person name="Ravi A."/>
            <person name="Getino M."/>
            <person name="Pursley I."/>
            <person name="Horton D.L."/>
            <person name="Alikhan N.F."/>
            <person name="Baker D."/>
            <person name="Gharbi K."/>
            <person name="Hall N."/>
            <person name="Watson M."/>
            <person name="Adriaenssens E.M."/>
            <person name="Foster-Nyarko E."/>
            <person name="Jarju S."/>
            <person name="Secka A."/>
            <person name="Antonio M."/>
            <person name="Oren A."/>
            <person name="Chaudhuri R.R."/>
            <person name="La Ragione R."/>
            <person name="Hildebrand F."/>
            <person name="Pallen M.J."/>
        </authorList>
    </citation>
    <scope>NUCLEOTIDE SEQUENCE</scope>
    <source>
        <strain evidence="8">ChiGjej3B3-7149</strain>
    </source>
</reference>
<reference evidence="8" key="1">
    <citation type="submission" date="2020-10" db="EMBL/GenBank/DDBJ databases">
        <authorList>
            <person name="Gilroy R."/>
        </authorList>
    </citation>
    <scope>NUCLEOTIDE SEQUENCE</scope>
    <source>
        <strain evidence="8">ChiGjej3B3-7149</strain>
    </source>
</reference>
<evidence type="ECO:0000259" key="6">
    <source>
        <dbReference type="Pfam" id="PF01782"/>
    </source>
</evidence>
<comment type="subcellular location">
    <subcellularLocation>
        <location evidence="5">Cytoplasm</location>
    </subcellularLocation>
</comment>
<comment type="domain">
    <text evidence="5">The PRC barrel domain binds ribosomal protein uS19.</text>
</comment>
<dbReference type="InterPro" id="IPR036976">
    <property type="entry name" value="RimM_N_sf"/>
</dbReference>
<keyword evidence="3 5" id="KW-0698">rRNA processing</keyword>
<dbReference type="InterPro" id="IPR009000">
    <property type="entry name" value="Transl_B-barrel_sf"/>
</dbReference>
<evidence type="ECO:0000256" key="2">
    <source>
        <dbReference type="ARBA" id="ARBA00022517"/>
    </source>
</evidence>
<dbReference type="GO" id="GO:0043022">
    <property type="term" value="F:ribosome binding"/>
    <property type="evidence" value="ECO:0007669"/>
    <property type="project" value="InterPro"/>
</dbReference>
<dbReference type="SUPFAM" id="SSF50346">
    <property type="entry name" value="PRC-barrel domain"/>
    <property type="match status" value="1"/>
</dbReference>
<keyword evidence="1 5" id="KW-0963">Cytoplasm</keyword>
<dbReference type="Proteomes" id="UP000824238">
    <property type="component" value="Unassembled WGS sequence"/>
</dbReference>
<feature type="domain" description="RimM N-terminal" evidence="6">
    <location>
        <begin position="8"/>
        <end position="84"/>
    </location>
</feature>
<dbReference type="InterPro" id="IPR011033">
    <property type="entry name" value="PRC_barrel-like_sf"/>
</dbReference>
<dbReference type="Pfam" id="PF01782">
    <property type="entry name" value="RimM"/>
    <property type="match status" value="1"/>
</dbReference>
<comment type="similarity">
    <text evidence="5">Belongs to the RimM family.</text>
</comment>
<gene>
    <name evidence="5 8" type="primary">rimM</name>
    <name evidence="8" type="ORF">IAD36_06705</name>
</gene>
<dbReference type="PANTHER" id="PTHR33692">
    <property type="entry name" value="RIBOSOME MATURATION FACTOR RIMM"/>
    <property type="match status" value="1"/>
</dbReference>
<dbReference type="Pfam" id="PF24986">
    <property type="entry name" value="PRC_RimM"/>
    <property type="match status" value="1"/>
</dbReference>
<evidence type="ECO:0000259" key="7">
    <source>
        <dbReference type="Pfam" id="PF24986"/>
    </source>
</evidence>
<dbReference type="HAMAP" id="MF_00014">
    <property type="entry name" value="Ribosome_mat_RimM"/>
    <property type="match status" value="1"/>
</dbReference>
<evidence type="ECO:0000313" key="9">
    <source>
        <dbReference type="Proteomes" id="UP000824238"/>
    </source>
</evidence>
<dbReference type="GO" id="GO:0005737">
    <property type="term" value="C:cytoplasm"/>
    <property type="evidence" value="ECO:0007669"/>
    <property type="project" value="UniProtKB-SubCell"/>
</dbReference>
<comment type="subunit">
    <text evidence="5">Binds ribosomal protein uS19.</text>
</comment>
<dbReference type="GO" id="GO:0005840">
    <property type="term" value="C:ribosome"/>
    <property type="evidence" value="ECO:0007669"/>
    <property type="project" value="InterPro"/>
</dbReference>
<evidence type="ECO:0000256" key="5">
    <source>
        <dbReference type="HAMAP-Rule" id="MF_00014"/>
    </source>
</evidence>